<dbReference type="AlphaFoldDB" id="A0A1E5VQY0"/>
<evidence type="ECO:0000313" key="2">
    <source>
        <dbReference type="EMBL" id="OEL27528.1"/>
    </source>
</evidence>
<dbReference type="PANTHER" id="PTHR33026">
    <property type="entry name" value="OS06G0360600 PROTEIN"/>
    <property type="match status" value="1"/>
</dbReference>
<comment type="caution">
    <text evidence="2">The sequence shown here is derived from an EMBL/GenBank/DDBJ whole genome shotgun (WGS) entry which is preliminary data.</text>
</comment>
<dbReference type="STRING" id="888268.A0A1E5VQY0"/>
<proteinExistence type="predicted"/>
<gene>
    <name evidence="2" type="ORF">BAE44_0011453</name>
</gene>
<accession>A0A1E5VQY0</accession>
<sequence>MAFIRGLRSKIDADRRARAPGGIQPVEYECNIPFVHFPSDYFDCLGDSEFVRSWLRCSRAWSGTFNMICCLFARRSLPIAMADPAVMNEPKITEEDVTVAGEFAPCTTTLCGKCAGEYFWMKMADSNWGWHSEWFYVANPLLPLLAFSGRFVEKLTHWEWGPDDEERRMWTSPMHGLLRELKGAGLTGVKVMWTFFERRIQPLRARAHPMFRYTGASDPTRMSPAALTPTEVRARMWAVIRRTEITPELEQLEAGQPLVPTARHAGYDPVAGTSGVALSSGVTLSQSGTALTLAGEDPHDVEATPSRDVQPQPDPVAGSRDAVVAQPVTPSAPVATLVMPPVSRPSAGSGAGADSWAEFLPRSSRILSRAAPLAVGGSGNAATTMTTESAAATGPGAVAGCDEVPGTGATPGSMAEPQAEDIPPGRAVAGGTDLVDLMEVASEEEEDMAALLEAAIDKEVVEEMNPERFEMLPDEAV</sequence>
<keyword evidence="3" id="KW-1185">Reference proteome</keyword>
<protein>
    <submittedName>
        <fullName evidence="2">Uncharacterized protein</fullName>
    </submittedName>
</protein>
<evidence type="ECO:0000313" key="3">
    <source>
        <dbReference type="Proteomes" id="UP000095767"/>
    </source>
</evidence>
<name>A0A1E5VQY0_9POAL</name>
<dbReference type="Proteomes" id="UP000095767">
    <property type="component" value="Unassembled WGS sequence"/>
</dbReference>
<dbReference type="EMBL" id="LWDX02032300">
    <property type="protein sequence ID" value="OEL27528.1"/>
    <property type="molecule type" value="Genomic_DNA"/>
</dbReference>
<reference evidence="2 3" key="1">
    <citation type="submission" date="2016-09" db="EMBL/GenBank/DDBJ databases">
        <title>The draft genome of Dichanthelium oligosanthes: A C3 panicoid grass species.</title>
        <authorList>
            <person name="Studer A.J."/>
            <person name="Schnable J.C."/>
            <person name="Brutnell T.P."/>
        </authorList>
    </citation>
    <scope>NUCLEOTIDE SEQUENCE [LARGE SCALE GENOMIC DNA]</scope>
    <source>
        <strain evidence="3">cv. Kellogg 1175</strain>
        <tissue evidence="2">Leaf</tissue>
    </source>
</reference>
<feature type="region of interest" description="Disordered" evidence="1">
    <location>
        <begin position="296"/>
        <end position="318"/>
    </location>
</feature>
<evidence type="ECO:0000256" key="1">
    <source>
        <dbReference type="SAM" id="MobiDB-lite"/>
    </source>
</evidence>
<dbReference type="PANTHER" id="PTHR33026:SF7">
    <property type="entry name" value="OS03G0100275 PROTEIN"/>
    <property type="match status" value="1"/>
</dbReference>
<organism evidence="2 3">
    <name type="scientific">Dichanthelium oligosanthes</name>
    <dbReference type="NCBI Taxonomy" id="888268"/>
    <lineage>
        <taxon>Eukaryota</taxon>
        <taxon>Viridiplantae</taxon>
        <taxon>Streptophyta</taxon>
        <taxon>Embryophyta</taxon>
        <taxon>Tracheophyta</taxon>
        <taxon>Spermatophyta</taxon>
        <taxon>Magnoliopsida</taxon>
        <taxon>Liliopsida</taxon>
        <taxon>Poales</taxon>
        <taxon>Poaceae</taxon>
        <taxon>PACMAD clade</taxon>
        <taxon>Panicoideae</taxon>
        <taxon>Panicodae</taxon>
        <taxon>Paniceae</taxon>
        <taxon>Dichantheliinae</taxon>
        <taxon>Dichanthelium</taxon>
    </lineage>
</organism>